<protein>
    <recommendedName>
        <fullName evidence="3">HTH hxlR-type domain-containing protein</fullName>
    </recommendedName>
</protein>
<organism evidence="1 2">
    <name type="scientific">Chitinophaga qingshengii</name>
    <dbReference type="NCBI Taxonomy" id="1569794"/>
    <lineage>
        <taxon>Bacteria</taxon>
        <taxon>Pseudomonadati</taxon>
        <taxon>Bacteroidota</taxon>
        <taxon>Chitinophagia</taxon>
        <taxon>Chitinophagales</taxon>
        <taxon>Chitinophagaceae</taxon>
        <taxon>Chitinophaga</taxon>
    </lineage>
</organism>
<name>A0ABR7TXE2_9BACT</name>
<sequence length="35" mass="4040">MEYSISKKGRSLRNLPMEMQQWGSSTAKNNILVKL</sequence>
<gene>
    <name evidence="1" type="ORF">ICL07_30250</name>
</gene>
<dbReference type="EMBL" id="JACVFC010000006">
    <property type="protein sequence ID" value="MBC9934698.1"/>
    <property type="molecule type" value="Genomic_DNA"/>
</dbReference>
<reference evidence="1 2" key="1">
    <citation type="submission" date="2020-09" db="EMBL/GenBank/DDBJ databases">
        <title>Genome sequences of type strains of Chitinophaga qingshengii and Chitinophaga varians.</title>
        <authorList>
            <person name="Kittiwongwattana C."/>
        </authorList>
    </citation>
    <scope>NUCLEOTIDE SEQUENCE [LARGE SCALE GENOMIC DNA]</scope>
    <source>
        <strain evidence="1 2">JCM 30026</strain>
    </source>
</reference>
<evidence type="ECO:0000313" key="2">
    <source>
        <dbReference type="Proteomes" id="UP000659124"/>
    </source>
</evidence>
<proteinExistence type="predicted"/>
<evidence type="ECO:0000313" key="1">
    <source>
        <dbReference type="EMBL" id="MBC9934698.1"/>
    </source>
</evidence>
<evidence type="ECO:0008006" key="3">
    <source>
        <dbReference type="Google" id="ProtNLM"/>
    </source>
</evidence>
<accession>A0ABR7TXE2</accession>
<dbReference type="RefSeq" id="WP_188091789.1">
    <property type="nucleotide sequence ID" value="NZ_JACVFC010000006.1"/>
</dbReference>
<keyword evidence="2" id="KW-1185">Reference proteome</keyword>
<dbReference type="Proteomes" id="UP000659124">
    <property type="component" value="Unassembled WGS sequence"/>
</dbReference>
<comment type="caution">
    <text evidence="1">The sequence shown here is derived from an EMBL/GenBank/DDBJ whole genome shotgun (WGS) entry which is preliminary data.</text>
</comment>